<name>A0A6L5XZ90_9FIRM</name>
<gene>
    <name evidence="3" type="ORF">FYJ58_08300</name>
</gene>
<dbReference type="EMBL" id="VUMT01000010">
    <property type="protein sequence ID" value="MSS63877.1"/>
    <property type="molecule type" value="Genomic_DNA"/>
</dbReference>
<keyword evidence="4" id="KW-1185">Reference proteome</keyword>
<dbReference type="InterPro" id="IPR007809">
    <property type="entry name" value="FlgN-like"/>
</dbReference>
<keyword evidence="1" id="KW-1005">Bacterial flagellum biogenesis</keyword>
<dbReference type="Gene3D" id="1.20.58.300">
    <property type="entry name" value="FlgN-like"/>
    <property type="match status" value="1"/>
</dbReference>
<evidence type="ECO:0000313" key="3">
    <source>
        <dbReference type="EMBL" id="MSS63877.1"/>
    </source>
</evidence>
<dbReference type="GO" id="GO:0044780">
    <property type="term" value="P:bacterial-type flagellum assembly"/>
    <property type="evidence" value="ECO:0007669"/>
    <property type="project" value="InterPro"/>
</dbReference>
<evidence type="ECO:0000313" key="4">
    <source>
        <dbReference type="Proteomes" id="UP000482209"/>
    </source>
</evidence>
<sequence>MASLMEELITTLEEEQRVYDKLLPIELEKTGIIVENDLEKLQKITEQEQEAIQKITDLEHKRQETVVNIGTVISRDPASLDLKTIISLLDKQPEEQRRLSMVHDSLHSTIHRLVDINRQNQSLIEQSLELIEFNMNFIQSTRMSPGNNYDKHASGVDIPISQTGMFDAKQ</sequence>
<comment type="caution">
    <text evidence="3">The sequence shown here is derived from an EMBL/GenBank/DDBJ whole genome shotgun (WGS) entry which is preliminary data.</text>
</comment>
<dbReference type="InterPro" id="IPR036679">
    <property type="entry name" value="FlgN-like_sf"/>
</dbReference>
<organism evidence="3 4">
    <name type="scientific">Velocimicrobium porci</name>
    <dbReference type="NCBI Taxonomy" id="2606634"/>
    <lineage>
        <taxon>Bacteria</taxon>
        <taxon>Bacillati</taxon>
        <taxon>Bacillota</taxon>
        <taxon>Clostridia</taxon>
        <taxon>Lachnospirales</taxon>
        <taxon>Lachnospiraceae</taxon>
        <taxon>Velocimicrobium</taxon>
    </lineage>
</organism>
<keyword evidence="3" id="KW-0969">Cilium</keyword>
<dbReference type="SUPFAM" id="SSF140566">
    <property type="entry name" value="FlgN-like"/>
    <property type="match status" value="1"/>
</dbReference>
<evidence type="ECO:0000256" key="1">
    <source>
        <dbReference type="ARBA" id="ARBA00022795"/>
    </source>
</evidence>
<evidence type="ECO:0000256" key="2">
    <source>
        <dbReference type="SAM" id="Coils"/>
    </source>
</evidence>
<reference evidence="3 4" key="1">
    <citation type="submission" date="2019-08" db="EMBL/GenBank/DDBJ databases">
        <title>In-depth cultivation of the pig gut microbiome towards novel bacterial diversity and tailored functional studies.</title>
        <authorList>
            <person name="Wylensek D."/>
            <person name="Hitch T.C.A."/>
            <person name="Clavel T."/>
        </authorList>
    </citation>
    <scope>NUCLEOTIDE SEQUENCE [LARGE SCALE GENOMIC DNA]</scope>
    <source>
        <strain evidence="3 4">WCA-693-APC-MOT-I</strain>
    </source>
</reference>
<keyword evidence="3" id="KW-0282">Flagellum</keyword>
<dbReference type="AlphaFoldDB" id="A0A6L5XZ90"/>
<keyword evidence="2" id="KW-0175">Coiled coil</keyword>
<proteinExistence type="predicted"/>
<feature type="coiled-coil region" evidence="2">
    <location>
        <begin position="34"/>
        <end position="61"/>
    </location>
</feature>
<protein>
    <submittedName>
        <fullName evidence="3">Flagellar protein FlgN</fullName>
    </submittedName>
</protein>
<dbReference type="Proteomes" id="UP000482209">
    <property type="component" value="Unassembled WGS sequence"/>
</dbReference>
<accession>A0A6L5XZ90</accession>
<dbReference type="RefSeq" id="WP_154519285.1">
    <property type="nucleotide sequence ID" value="NZ_VUMT01000010.1"/>
</dbReference>
<keyword evidence="3" id="KW-0966">Cell projection</keyword>
<dbReference type="Pfam" id="PF05130">
    <property type="entry name" value="FlgN"/>
    <property type="match status" value="1"/>
</dbReference>